<feature type="non-terminal residue" evidence="1">
    <location>
        <position position="1"/>
    </location>
</feature>
<accession>A0A371HGJ7</accession>
<dbReference type="EMBL" id="QJKJ01002652">
    <property type="protein sequence ID" value="RDY01916.1"/>
    <property type="molecule type" value="Genomic_DNA"/>
</dbReference>
<proteinExistence type="predicted"/>
<protein>
    <submittedName>
        <fullName evidence="1">Uncharacterized protein</fullName>
    </submittedName>
</protein>
<reference evidence="1" key="1">
    <citation type="submission" date="2018-05" db="EMBL/GenBank/DDBJ databases">
        <title>Draft genome of Mucuna pruriens seed.</title>
        <authorList>
            <person name="Nnadi N.E."/>
            <person name="Vos R."/>
            <person name="Hasami M.H."/>
            <person name="Devisetty U.K."/>
            <person name="Aguiy J.C."/>
        </authorList>
    </citation>
    <scope>NUCLEOTIDE SEQUENCE [LARGE SCALE GENOMIC DNA]</scope>
    <source>
        <strain evidence="1">JCA_2017</strain>
    </source>
</reference>
<dbReference type="OrthoDB" id="1433117at2759"/>
<organism evidence="1 2">
    <name type="scientific">Mucuna pruriens</name>
    <name type="common">Velvet bean</name>
    <name type="synonym">Dolichos pruriens</name>
    <dbReference type="NCBI Taxonomy" id="157652"/>
    <lineage>
        <taxon>Eukaryota</taxon>
        <taxon>Viridiplantae</taxon>
        <taxon>Streptophyta</taxon>
        <taxon>Embryophyta</taxon>
        <taxon>Tracheophyta</taxon>
        <taxon>Spermatophyta</taxon>
        <taxon>Magnoliopsida</taxon>
        <taxon>eudicotyledons</taxon>
        <taxon>Gunneridae</taxon>
        <taxon>Pentapetalae</taxon>
        <taxon>rosids</taxon>
        <taxon>fabids</taxon>
        <taxon>Fabales</taxon>
        <taxon>Fabaceae</taxon>
        <taxon>Papilionoideae</taxon>
        <taxon>50 kb inversion clade</taxon>
        <taxon>NPAAA clade</taxon>
        <taxon>indigoferoid/millettioid clade</taxon>
        <taxon>Phaseoleae</taxon>
        <taxon>Mucuna</taxon>
    </lineage>
</organism>
<keyword evidence="2" id="KW-1185">Reference proteome</keyword>
<dbReference type="Proteomes" id="UP000257109">
    <property type="component" value="Unassembled WGS sequence"/>
</dbReference>
<sequence>MARHQGRRLASWQFKHHDLALKKITRIADSKKLTPIWEGPFRVSDKVGKGAYHLEHLDAKHQLRKKRPERTGH</sequence>
<comment type="caution">
    <text evidence="1">The sequence shown here is derived from an EMBL/GenBank/DDBJ whole genome shotgun (WGS) entry which is preliminary data.</text>
</comment>
<evidence type="ECO:0000313" key="1">
    <source>
        <dbReference type="EMBL" id="RDY01916.1"/>
    </source>
</evidence>
<name>A0A371HGJ7_MUCPR</name>
<dbReference type="AlphaFoldDB" id="A0A371HGJ7"/>
<evidence type="ECO:0000313" key="2">
    <source>
        <dbReference type="Proteomes" id="UP000257109"/>
    </source>
</evidence>
<gene>
    <name evidence="1" type="ORF">CR513_14701</name>
</gene>